<feature type="region of interest" description="Disordered" evidence="2">
    <location>
        <begin position="67"/>
        <end position="119"/>
    </location>
</feature>
<keyword evidence="1" id="KW-0175">Coiled coil</keyword>
<sequence length="271" mass="27926">MASFQADPASVPSAVHNDASPSNLPTQEGRCNVVRVDSLHVSYEACHERCDCPGYFHKSLCKYSPGSSNPQGLSNGGDPDSTSKPGSLLGPPSGPSSGFFGTDRSFGSAPATSKSSGGLFGTSQSSGGLFGTSKPSGGLFGTSSSFGGAPATSHLSGGLFGTFSSLKGDDSDFTSKPRPSLFPSGGLFGTPSSLPGFKVDELNTKVDNLRSKVDNLRFSVDNCFCKVDSLSCRVDNGNRKVDALGRKVDELSHKVDALAENIAKALRLAGV</sequence>
<dbReference type="Proteomes" id="UP000766486">
    <property type="component" value="Unassembled WGS sequence"/>
</dbReference>
<name>A0ABY6ULZ6_BIOOC</name>
<dbReference type="EMBL" id="CABFNS010000847">
    <property type="protein sequence ID" value="VUC32204.1"/>
    <property type="molecule type" value="Genomic_DNA"/>
</dbReference>
<reference evidence="3 4" key="1">
    <citation type="submission" date="2019-06" db="EMBL/GenBank/DDBJ databases">
        <authorList>
            <person name="Broberg M."/>
        </authorList>
    </citation>
    <scope>NUCLEOTIDE SEQUENCE [LARGE SCALE GENOMIC DNA]</scope>
</reference>
<evidence type="ECO:0000256" key="2">
    <source>
        <dbReference type="SAM" id="MobiDB-lite"/>
    </source>
</evidence>
<evidence type="ECO:0000313" key="3">
    <source>
        <dbReference type="EMBL" id="VUC32204.1"/>
    </source>
</evidence>
<feature type="region of interest" description="Disordered" evidence="2">
    <location>
        <begin position="1"/>
        <end position="29"/>
    </location>
</feature>
<evidence type="ECO:0000313" key="4">
    <source>
        <dbReference type="Proteomes" id="UP000766486"/>
    </source>
</evidence>
<feature type="compositionally biased region" description="Polar residues" evidence="2">
    <location>
        <begin position="110"/>
        <end position="119"/>
    </location>
</feature>
<feature type="compositionally biased region" description="Low complexity" evidence="2">
    <location>
        <begin position="85"/>
        <end position="98"/>
    </location>
</feature>
<comment type="caution">
    <text evidence="3">The sequence shown here is derived from an EMBL/GenBank/DDBJ whole genome shotgun (WGS) entry which is preliminary data.</text>
</comment>
<feature type="coiled-coil region" evidence="1">
    <location>
        <begin position="199"/>
        <end position="268"/>
    </location>
</feature>
<keyword evidence="4" id="KW-1185">Reference proteome</keyword>
<proteinExistence type="predicted"/>
<dbReference type="Gene3D" id="1.20.1270.70">
    <property type="entry name" value="Designed single chain three-helix bundle"/>
    <property type="match status" value="1"/>
</dbReference>
<gene>
    <name evidence="3" type="ORF">CLO192961_LOCUS322817</name>
</gene>
<protein>
    <submittedName>
        <fullName evidence="3">Uncharacterized protein</fullName>
    </submittedName>
</protein>
<organism evidence="3 4">
    <name type="scientific">Bionectria ochroleuca</name>
    <name type="common">Gliocladium roseum</name>
    <dbReference type="NCBI Taxonomy" id="29856"/>
    <lineage>
        <taxon>Eukaryota</taxon>
        <taxon>Fungi</taxon>
        <taxon>Dikarya</taxon>
        <taxon>Ascomycota</taxon>
        <taxon>Pezizomycotina</taxon>
        <taxon>Sordariomycetes</taxon>
        <taxon>Hypocreomycetidae</taxon>
        <taxon>Hypocreales</taxon>
        <taxon>Bionectriaceae</taxon>
        <taxon>Clonostachys</taxon>
    </lineage>
</organism>
<accession>A0ABY6ULZ6</accession>
<evidence type="ECO:0000256" key="1">
    <source>
        <dbReference type="SAM" id="Coils"/>
    </source>
</evidence>